<dbReference type="GO" id="GO:0052793">
    <property type="term" value="F:pectin acetylesterase activity"/>
    <property type="evidence" value="ECO:0007669"/>
    <property type="project" value="TreeGrafter"/>
</dbReference>
<evidence type="ECO:0000256" key="5">
    <source>
        <dbReference type="RuleBase" id="RU363114"/>
    </source>
</evidence>
<keyword evidence="5" id="KW-0732">Signal</keyword>
<accession>A0A8J5HUW7</accession>
<keyword evidence="7" id="KW-1185">Reference proteome</keyword>
<name>A0A8J5HUW7_ZINOF</name>
<dbReference type="GO" id="GO:0071555">
    <property type="term" value="P:cell wall organization"/>
    <property type="evidence" value="ECO:0007669"/>
    <property type="project" value="UniProtKB-KW"/>
</dbReference>
<dbReference type="AlphaFoldDB" id="A0A8J5HUW7"/>
<dbReference type="Pfam" id="PF03283">
    <property type="entry name" value="PAE"/>
    <property type="match status" value="2"/>
</dbReference>
<keyword evidence="4 5" id="KW-0134">Cell wall</keyword>
<dbReference type="EC" id="3.1.1.-" evidence="5"/>
<comment type="function">
    <text evidence="1 5">Hydrolyzes acetyl esters in homogalacturonan regions of pectin. In type I primary cell wall, galacturonic acid residues of pectin can be acetylated at the O-2 and O-3 positions. Decreasing the degree of acetylation of pectin gels in vitro alters their physical properties.</text>
</comment>
<sequence length="459" mass="50828">MSLYLFIHLQMLKIAKFHAWTCALLTALALLKSDAEFVNITKVYSAVAQGAVCLDGSPPAYHLSPGWGSGLRSWLVHLEGGGWCQNSTICGYRKDSALGSSNKMDAQNYFPGILTNDQALNPDFYNWNRVKIRYCDGSSFTGDVEERDPVSHVYYRGARIWRAVIQELLARGMRTAETALLSGGSAGGLASILHCDSFRGFLPSSAKVKCLSDAGYFVHVKDIAGEETIKAYYNDVVTTHGSAKNLPGCNSAMEPAMAMQCFFPQYMVHEVKTPLFILNSAYDSWQVSNILVPETADPNGTWKDCKLHISRCSPTQLKVLQGEQIETRTLTRSKIDRSVCLHIAEYRGNFLNALKALDELRSMGMFINSCFIHGQTRLQEAWFGAHSPTLNNTVGLLEHFVTEMNSVLSIFPFLLSFCSDRELPLRSQIGSTTEEASYGSIAPTLATRLVSMYDLLMVS</sequence>
<dbReference type="GO" id="GO:0009505">
    <property type="term" value="C:plant-type cell wall"/>
    <property type="evidence" value="ECO:0007669"/>
    <property type="project" value="TreeGrafter"/>
</dbReference>
<evidence type="ECO:0000256" key="4">
    <source>
        <dbReference type="ARBA" id="ARBA00022512"/>
    </source>
</evidence>
<comment type="subcellular location">
    <subcellularLocation>
        <location evidence="2 5">Secreted</location>
        <location evidence="2 5">Cell wall</location>
    </subcellularLocation>
</comment>
<keyword evidence="5" id="KW-0964">Secreted</keyword>
<dbReference type="Proteomes" id="UP000734854">
    <property type="component" value="Unassembled WGS sequence"/>
</dbReference>
<keyword evidence="5" id="KW-0378">Hydrolase</keyword>
<evidence type="ECO:0000313" key="6">
    <source>
        <dbReference type="EMBL" id="KAG6525754.1"/>
    </source>
</evidence>
<dbReference type="PANTHER" id="PTHR21562">
    <property type="entry name" value="NOTUM-RELATED"/>
    <property type="match status" value="1"/>
</dbReference>
<keyword evidence="5" id="KW-0961">Cell wall biogenesis/degradation</keyword>
<dbReference type="InterPro" id="IPR004963">
    <property type="entry name" value="PAE/NOTUM"/>
</dbReference>
<evidence type="ECO:0000256" key="1">
    <source>
        <dbReference type="ARBA" id="ARBA00003534"/>
    </source>
</evidence>
<evidence type="ECO:0000313" key="7">
    <source>
        <dbReference type="Proteomes" id="UP000734854"/>
    </source>
</evidence>
<protein>
    <recommendedName>
        <fullName evidence="5">Pectin acetylesterase</fullName>
        <ecNumber evidence="5">3.1.1.-</ecNumber>
    </recommendedName>
</protein>
<reference evidence="6 7" key="1">
    <citation type="submission" date="2020-08" db="EMBL/GenBank/DDBJ databases">
        <title>Plant Genome Project.</title>
        <authorList>
            <person name="Zhang R.-G."/>
        </authorList>
    </citation>
    <scope>NUCLEOTIDE SEQUENCE [LARGE SCALE GENOMIC DNA]</scope>
    <source>
        <tissue evidence="6">Rhizome</tissue>
    </source>
</reference>
<organism evidence="6 7">
    <name type="scientific">Zingiber officinale</name>
    <name type="common">Ginger</name>
    <name type="synonym">Amomum zingiber</name>
    <dbReference type="NCBI Taxonomy" id="94328"/>
    <lineage>
        <taxon>Eukaryota</taxon>
        <taxon>Viridiplantae</taxon>
        <taxon>Streptophyta</taxon>
        <taxon>Embryophyta</taxon>
        <taxon>Tracheophyta</taxon>
        <taxon>Spermatophyta</taxon>
        <taxon>Magnoliopsida</taxon>
        <taxon>Liliopsida</taxon>
        <taxon>Zingiberales</taxon>
        <taxon>Zingiberaceae</taxon>
        <taxon>Zingiber</taxon>
    </lineage>
</organism>
<gene>
    <name evidence="6" type="ORF">ZIOFF_015721</name>
</gene>
<comment type="caution">
    <text evidence="6">The sequence shown here is derived from an EMBL/GenBank/DDBJ whole genome shotgun (WGS) entry which is preliminary data.</text>
</comment>
<evidence type="ECO:0000256" key="3">
    <source>
        <dbReference type="ARBA" id="ARBA00005784"/>
    </source>
</evidence>
<proteinExistence type="inferred from homology"/>
<comment type="similarity">
    <text evidence="3 5">Belongs to the pectinacetylesterase family.</text>
</comment>
<feature type="chain" id="PRO_5035340797" description="Pectin acetylesterase" evidence="5">
    <location>
        <begin position="36"/>
        <end position="459"/>
    </location>
</feature>
<dbReference type="PANTHER" id="PTHR21562:SF93">
    <property type="entry name" value="PECTIN ACETYLESTERASE 8"/>
    <property type="match status" value="1"/>
</dbReference>
<evidence type="ECO:0000256" key="2">
    <source>
        <dbReference type="ARBA" id="ARBA00004191"/>
    </source>
</evidence>
<dbReference type="EMBL" id="JACMSC010000004">
    <property type="protein sequence ID" value="KAG6525754.1"/>
    <property type="molecule type" value="Genomic_DNA"/>
</dbReference>
<feature type="signal peptide" evidence="5">
    <location>
        <begin position="1"/>
        <end position="35"/>
    </location>
</feature>